<evidence type="ECO:0000256" key="1">
    <source>
        <dbReference type="SAM" id="Phobius"/>
    </source>
</evidence>
<dbReference type="EMBL" id="CP159510">
    <property type="protein sequence ID" value="XCJ16443.1"/>
    <property type="molecule type" value="Genomic_DNA"/>
</dbReference>
<dbReference type="InterPro" id="IPR025273">
    <property type="entry name" value="DUF4064"/>
</dbReference>
<feature type="transmembrane region" description="Helical" evidence="1">
    <location>
        <begin position="93"/>
        <end position="119"/>
    </location>
</feature>
<keyword evidence="1" id="KW-0472">Membrane</keyword>
<dbReference type="RefSeq" id="WP_353947949.1">
    <property type="nucleotide sequence ID" value="NZ_CP159510.1"/>
</dbReference>
<dbReference type="Pfam" id="PF13273">
    <property type="entry name" value="DUF4064"/>
    <property type="match status" value="1"/>
</dbReference>
<organism evidence="3">
    <name type="scientific">Sporolactobacillus sp. Y61</name>
    <dbReference type="NCBI Taxonomy" id="3160863"/>
    <lineage>
        <taxon>Bacteria</taxon>
        <taxon>Bacillati</taxon>
        <taxon>Bacillota</taxon>
        <taxon>Bacilli</taxon>
        <taxon>Bacillales</taxon>
        <taxon>Sporolactobacillaceae</taxon>
        <taxon>Sporolactobacillus</taxon>
    </lineage>
</organism>
<feature type="transmembrane region" description="Helical" evidence="1">
    <location>
        <begin position="56"/>
        <end position="86"/>
    </location>
</feature>
<name>A0AAU8IE01_9BACL</name>
<feature type="domain" description="DUF4064" evidence="2">
    <location>
        <begin position="2"/>
        <end position="107"/>
    </location>
</feature>
<evidence type="ECO:0000313" key="3">
    <source>
        <dbReference type="EMBL" id="XCJ16443.1"/>
    </source>
</evidence>
<reference evidence="3" key="1">
    <citation type="submission" date="2024-06" db="EMBL/GenBank/DDBJ databases">
        <authorList>
            <person name="Fan A."/>
            <person name="Zhang F.Y."/>
            <person name="Zhang L."/>
        </authorList>
    </citation>
    <scope>NUCLEOTIDE SEQUENCE</scope>
    <source>
        <strain evidence="3">Y61</strain>
    </source>
</reference>
<protein>
    <submittedName>
        <fullName evidence="3">DUF4064 domain-containing protein</fullName>
    </submittedName>
</protein>
<accession>A0AAU8IE01</accession>
<keyword evidence="1" id="KW-1133">Transmembrane helix</keyword>
<proteinExistence type="predicted"/>
<gene>
    <name evidence="3" type="ORF">ABNN70_12350</name>
</gene>
<evidence type="ECO:0000259" key="2">
    <source>
        <dbReference type="Pfam" id="PF13273"/>
    </source>
</evidence>
<keyword evidence="1" id="KW-0812">Transmembrane</keyword>
<sequence>MKRTAEISMSLIAAGLNVLAMLSGFRFLGINQGAIRQTIAVADTKQDFTDAEVQAFVLFVHFLGQSLIFLSVVSIILAVIGLIFLFKQVKVKAAGWLFIVAGILSLPELVIPGVLYLIAGLMALLRKAPEQTV</sequence>
<dbReference type="AlphaFoldDB" id="A0AAU8IE01"/>